<dbReference type="Pfam" id="PF05699">
    <property type="entry name" value="Dimer_Tnp_hAT"/>
    <property type="match status" value="1"/>
</dbReference>
<organism evidence="2 3">
    <name type="scientific">Dipteronia dyeriana</name>
    <dbReference type="NCBI Taxonomy" id="168575"/>
    <lineage>
        <taxon>Eukaryota</taxon>
        <taxon>Viridiplantae</taxon>
        <taxon>Streptophyta</taxon>
        <taxon>Embryophyta</taxon>
        <taxon>Tracheophyta</taxon>
        <taxon>Spermatophyta</taxon>
        <taxon>Magnoliopsida</taxon>
        <taxon>eudicotyledons</taxon>
        <taxon>Gunneridae</taxon>
        <taxon>Pentapetalae</taxon>
        <taxon>rosids</taxon>
        <taxon>malvids</taxon>
        <taxon>Sapindales</taxon>
        <taxon>Sapindaceae</taxon>
        <taxon>Hippocastanoideae</taxon>
        <taxon>Acereae</taxon>
        <taxon>Dipteronia</taxon>
    </lineage>
</organism>
<dbReference type="AlphaFoldDB" id="A0AAD9X0H6"/>
<dbReference type="GO" id="GO:0046983">
    <property type="term" value="F:protein dimerization activity"/>
    <property type="evidence" value="ECO:0007669"/>
    <property type="project" value="InterPro"/>
</dbReference>
<comment type="caution">
    <text evidence="2">The sequence shown here is derived from an EMBL/GenBank/DDBJ whole genome shotgun (WGS) entry which is preliminary data.</text>
</comment>
<evidence type="ECO:0000259" key="1">
    <source>
        <dbReference type="Pfam" id="PF05699"/>
    </source>
</evidence>
<evidence type="ECO:0000313" key="2">
    <source>
        <dbReference type="EMBL" id="KAK2649413.1"/>
    </source>
</evidence>
<accession>A0AAD9X0H6</accession>
<dbReference type="Proteomes" id="UP001280121">
    <property type="component" value="Unassembled WGS sequence"/>
</dbReference>
<gene>
    <name evidence="2" type="ORF">Ddye_016902</name>
</gene>
<dbReference type="EMBL" id="JANJYI010000005">
    <property type="protein sequence ID" value="KAK2649413.1"/>
    <property type="molecule type" value="Genomic_DNA"/>
</dbReference>
<keyword evidence="3" id="KW-1185">Reference proteome</keyword>
<feature type="domain" description="HAT C-terminal dimerisation" evidence="1">
    <location>
        <begin position="2"/>
        <end position="67"/>
    </location>
</feature>
<evidence type="ECO:0000313" key="3">
    <source>
        <dbReference type="Proteomes" id="UP001280121"/>
    </source>
</evidence>
<proteinExistence type="predicted"/>
<sequence length="122" mass="14113">MQPADWWVMYGDCAPLLRAIAVRILSQTTSSSACERNWSTFALIHTKQRNRLAYSKLKQLVYCYYNMKLNLMDMTAEKDKVDETDFMDLLQVATEAGDNSENPFFDWIIPAYLDDDEGNPDL</sequence>
<name>A0AAD9X0H6_9ROSI</name>
<reference evidence="2" key="1">
    <citation type="journal article" date="2023" name="Plant J.">
        <title>Genome sequences and population genomics provide insights into the demographic history, inbreeding, and mutation load of two 'living fossil' tree species of Dipteronia.</title>
        <authorList>
            <person name="Feng Y."/>
            <person name="Comes H.P."/>
            <person name="Chen J."/>
            <person name="Zhu S."/>
            <person name="Lu R."/>
            <person name="Zhang X."/>
            <person name="Li P."/>
            <person name="Qiu J."/>
            <person name="Olsen K.M."/>
            <person name="Qiu Y."/>
        </authorList>
    </citation>
    <scope>NUCLEOTIDE SEQUENCE</scope>
    <source>
        <strain evidence="2">KIB01</strain>
    </source>
</reference>
<dbReference type="InterPro" id="IPR012337">
    <property type="entry name" value="RNaseH-like_sf"/>
</dbReference>
<protein>
    <recommendedName>
        <fullName evidence="1">HAT C-terminal dimerisation domain-containing protein</fullName>
    </recommendedName>
</protein>
<dbReference type="InterPro" id="IPR008906">
    <property type="entry name" value="HATC_C_dom"/>
</dbReference>
<dbReference type="SUPFAM" id="SSF53098">
    <property type="entry name" value="Ribonuclease H-like"/>
    <property type="match status" value="1"/>
</dbReference>